<organism evidence="1 2">
    <name type="scientific">Letharia columbiana</name>
    <dbReference type="NCBI Taxonomy" id="112416"/>
    <lineage>
        <taxon>Eukaryota</taxon>
        <taxon>Fungi</taxon>
        <taxon>Dikarya</taxon>
        <taxon>Ascomycota</taxon>
        <taxon>Pezizomycotina</taxon>
        <taxon>Lecanoromycetes</taxon>
        <taxon>OSLEUM clade</taxon>
        <taxon>Lecanoromycetidae</taxon>
        <taxon>Lecanorales</taxon>
        <taxon>Lecanorineae</taxon>
        <taxon>Parmeliaceae</taxon>
        <taxon>Letharia</taxon>
    </lineage>
</organism>
<protein>
    <submittedName>
        <fullName evidence="1">Uncharacterized protein</fullName>
    </submittedName>
</protein>
<proteinExistence type="predicted"/>
<accession>A0A8H6FPQ5</accession>
<name>A0A8H6FPQ5_9LECA</name>
<gene>
    <name evidence="1" type="ORF">HO173_009478</name>
</gene>
<keyword evidence="2" id="KW-1185">Reference proteome</keyword>
<dbReference type="AlphaFoldDB" id="A0A8H6FPQ5"/>
<evidence type="ECO:0000313" key="1">
    <source>
        <dbReference type="EMBL" id="KAF6232373.1"/>
    </source>
</evidence>
<dbReference type="OrthoDB" id="10477193at2759"/>
<dbReference type="RefSeq" id="XP_037161802.1">
    <property type="nucleotide sequence ID" value="XM_037311368.1"/>
</dbReference>
<dbReference type="GeneID" id="59291129"/>
<dbReference type="EMBL" id="JACCJC010000049">
    <property type="protein sequence ID" value="KAF6232373.1"/>
    <property type="molecule type" value="Genomic_DNA"/>
</dbReference>
<comment type="caution">
    <text evidence="1">The sequence shown here is derived from an EMBL/GenBank/DDBJ whole genome shotgun (WGS) entry which is preliminary data.</text>
</comment>
<reference evidence="1 2" key="1">
    <citation type="journal article" date="2020" name="Genomics">
        <title>Complete, high-quality genomes from long-read metagenomic sequencing of two wolf lichen thalli reveals enigmatic genome architecture.</title>
        <authorList>
            <person name="McKenzie S.K."/>
            <person name="Walston R.F."/>
            <person name="Allen J.L."/>
        </authorList>
    </citation>
    <scope>NUCLEOTIDE SEQUENCE [LARGE SCALE GENOMIC DNA]</scope>
    <source>
        <strain evidence="1">WasteWater2</strain>
    </source>
</reference>
<sequence length="286" mass="32788">MLDPERWYYGRVEEVHPHFTYVKVKLNDTGEIFTHDKAYKLVEQEVTVERNKNVRFKVLPDLDDKKNRIKELEGRSGSVKSSEEWEEGGGREHSITSFSYELSQGPFRRKEWAVWIMTSSSASSSHGTRYGGRVTTRMFEKAVRGPSLTISLDEPYDDCIDVTTSRAEVARDAIERGIEFSSRVYVIFKSDEAGKFEVATVELDTSDRTRHPGVVKTRMFETPERPASLTIKLDKPYHDCANVVARAAVTKAALQRGVELNLPVYVVFNTSKDRFMEVDAVERRYE</sequence>
<dbReference type="Proteomes" id="UP000578531">
    <property type="component" value="Unassembled WGS sequence"/>
</dbReference>
<evidence type="ECO:0000313" key="2">
    <source>
        <dbReference type="Proteomes" id="UP000578531"/>
    </source>
</evidence>